<dbReference type="InterPro" id="IPR036640">
    <property type="entry name" value="ABC1_TM_sf"/>
</dbReference>
<dbReference type="AlphaFoldDB" id="R7TWS3"/>
<proteinExistence type="predicted"/>
<keyword evidence="1" id="KW-0812">Transmembrane</keyword>
<evidence type="ECO:0000259" key="4">
    <source>
        <dbReference type="PROSITE" id="PS50929"/>
    </source>
</evidence>
<dbReference type="HOGENOM" id="CLU_3020225_0_0_1"/>
<evidence type="ECO:0000313" key="6">
    <source>
        <dbReference type="EnsemblMetazoa" id="CapteP81311"/>
    </source>
</evidence>
<feature type="domain" description="ABC transmembrane type-1" evidence="4">
    <location>
        <begin position="1"/>
        <end position="56"/>
    </location>
</feature>
<evidence type="ECO:0000256" key="3">
    <source>
        <dbReference type="ARBA" id="ARBA00023136"/>
    </source>
</evidence>
<dbReference type="Gene3D" id="1.20.1560.10">
    <property type="entry name" value="ABC transporter type 1, transmembrane domain"/>
    <property type="match status" value="1"/>
</dbReference>
<name>R7TWS3_CAPTE</name>
<dbReference type="SUPFAM" id="SSF90123">
    <property type="entry name" value="ABC transporter transmembrane region"/>
    <property type="match status" value="1"/>
</dbReference>
<evidence type="ECO:0000313" key="7">
    <source>
        <dbReference type="Proteomes" id="UP000014760"/>
    </source>
</evidence>
<sequence>MSIYVAITLGTLFIGLFKTVSYYQMSIKSSSCLHSKLYDSVVRAPISFFDNNPKGR</sequence>
<accession>R7TWS3</accession>
<reference evidence="5 7" key="2">
    <citation type="journal article" date="2013" name="Nature">
        <title>Insights into bilaterian evolution from three spiralian genomes.</title>
        <authorList>
            <person name="Simakov O."/>
            <person name="Marletaz F."/>
            <person name="Cho S.J."/>
            <person name="Edsinger-Gonzales E."/>
            <person name="Havlak P."/>
            <person name="Hellsten U."/>
            <person name="Kuo D.H."/>
            <person name="Larsson T."/>
            <person name="Lv J."/>
            <person name="Arendt D."/>
            <person name="Savage R."/>
            <person name="Osoegawa K."/>
            <person name="de Jong P."/>
            <person name="Grimwood J."/>
            <person name="Chapman J.A."/>
            <person name="Shapiro H."/>
            <person name="Aerts A."/>
            <person name="Otillar R.P."/>
            <person name="Terry A.Y."/>
            <person name="Boore J.L."/>
            <person name="Grigoriev I.V."/>
            <person name="Lindberg D.R."/>
            <person name="Seaver E.C."/>
            <person name="Weisblat D.A."/>
            <person name="Putnam N.H."/>
            <person name="Rokhsar D.S."/>
        </authorList>
    </citation>
    <scope>NUCLEOTIDE SEQUENCE</scope>
    <source>
        <strain evidence="5 7">I ESC-2004</strain>
    </source>
</reference>
<dbReference type="EMBL" id="KB308268">
    <property type="protein sequence ID" value="ELT98062.1"/>
    <property type="molecule type" value="Genomic_DNA"/>
</dbReference>
<reference evidence="6" key="3">
    <citation type="submission" date="2015-06" db="UniProtKB">
        <authorList>
            <consortium name="EnsemblMetazoa"/>
        </authorList>
    </citation>
    <scope>IDENTIFICATION</scope>
</reference>
<evidence type="ECO:0000256" key="2">
    <source>
        <dbReference type="ARBA" id="ARBA00022989"/>
    </source>
</evidence>
<reference evidence="7" key="1">
    <citation type="submission" date="2012-12" db="EMBL/GenBank/DDBJ databases">
        <authorList>
            <person name="Hellsten U."/>
            <person name="Grimwood J."/>
            <person name="Chapman J.A."/>
            <person name="Shapiro H."/>
            <person name="Aerts A."/>
            <person name="Otillar R.P."/>
            <person name="Terry A.Y."/>
            <person name="Boore J.L."/>
            <person name="Simakov O."/>
            <person name="Marletaz F."/>
            <person name="Cho S.-J."/>
            <person name="Edsinger-Gonzales E."/>
            <person name="Havlak P."/>
            <person name="Kuo D.-H."/>
            <person name="Larsson T."/>
            <person name="Lv J."/>
            <person name="Arendt D."/>
            <person name="Savage R."/>
            <person name="Osoegawa K."/>
            <person name="de Jong P."/>
            <person name="Lindberg D.R."/>
            <person name="Seaver E.C."/>
            <person name="Weisblat D.A."/>
            <person name="Putnam N.H."/>
            <person name="Grigoriev I.V."/>
            <person name="Rokhsar D.S."/>
        </authorList>
    </citation>
    <scope>NUCLEOTIDE SEQUENCE</scope>
    <source>
        <strain evidence="7">I ESC-2004</strain>
    </source>
</reference>
<dbReference type="PROSITE" id="PS50929">
    <property type="entry name" value="ABC_TM1F"/>
    <property type="match status" value="1"/>
</dbReference>
<dbReference type="GO" id="GO:0140359">
    <property type="term" value="F:ABC-type transporter activity"/>
    <property type="evidence" value="ECO:0007669"/>
    <property type="project" value="InterPro"/>
</dbReference>
<dbReference type="EMBL" id="AMQN01027244">
    <property type="status" value="NOT_ANNOTATED_CDS"/>
    <property type="molecule type" value="Genomic_DNA"/>
</dbReference>
<dbReference type="GO" id="GO:0005524">
    <property type="term" value="F:ATP binding"/>
    <property type="evidence" value="ECO:0007669"/>
    <property type="project" value="InterPro"/>
</dbReference>
<dbReference type="InterPro" id="IPR011527">
    <property type="entry name" value="ABC1_TM_dom"/>
</dbReference>
<keyword evidence="7" id="KW-1185">Reference proteome</keyword>
<dbReference type="OrthoDB" id="6500128at2759"/>
<keyword evidence="2" id="KW-1133">Transmembrane helix</keyword>
<dbReference type="EnsemblMetazoa" id="CapteT81311">
    <property type="protein sequence ID" value="CapteP81311"/>
    <property type="gene ID" value="CapteG81311"/>
</dbReference>
<protein>
    <recommendedName>
        <fullName evidence="4">ABC transmembrane type-1 domain-containing protein</fullName>
    </recommendedName>
</protein>
<gene>
    <name evidence="5" type="ORF">CAPTEDRAFT_81311</name>
</gene>
<evidence type="ECO:0000256" key="1">
    <source>
        <dbReference type="ARBA" id="ARBA00022692"/>
    </source>
</evidence>
<organism evidence="5">
    <name type="scientific">Capitella teleta</name>
    <name type="common">Polychaete worm</name>
    <dbReference type="NCBI Taxonomy" id="283909"/>
    <lineage>
        <taxon>Eukaryota</taxon>
        <taxon>Metazoa</taxon>
        <taxon>Spiralia</taxon>
        <taxon>Lophotrochozoa</taxon>
        <taxon>Annelida</taxon>
        <taxon>Polychaeta</taxon>
        <taxon>Sedentaria</taxon>
        <taxon>Scolecida</taxon>
        <taxon>Capitellidae</taxon>
        <taxon>Capitella</taxon>
    </lineage>
</organism>
<feature type="non-terminal residue" evidence="5">
    <location>
        <position position="56"/>
    </location>
</feature>
<keyword evidence="3" id="KW-0472">Membrane</keyword>
<dbReference type="Pfam" id="PF00664">
    <property type="entry name" value="ABC_membrane"/>
    <property type="match status" value="1"/>
</dbReference>
<dbReference type="GO" id="GO:0016020">
    <property type="term" value="C:membrane"/>
    <property type="evidence" value="ECO:0007669"/>
    <property type="project" value="InterPro"/>
</dbReference>
<evidence type="ECO:0000313" key="5">
    <source>
        <dbReference type="EMBL" id="ELT98062.1"/>
    </source>
</evidence>
<dbReference type="Proteomes" id="UP000014760">
    <property type="component" value="Unassembled WGS sequence"/>
</dbReference>
<dbReference type="STRING" id="283909.R7TWS3"/>